<evidence type="ECO:0000313" key="2">
    <source>
        <dbReference type="Proteomes" id="UP000256970"/>
    </source>
</evidence>
<dbReference type="AlphaFoldDB" id="A0A383WIL3"/>
<sequence>MSIGDIPTRKTLPDGSHLLAETSAFLVLENNVHTKKCGSLVNEHTVQLIRTHRDPTTGRPDFKLVVKPREGEAGDAEQSLLLDTRCSMTPALRRIRRETHFVKPDGEGLARSINNLDGKEIKLYVFEVSRGCGNPFLDLLRLRRTTLRLGFTSSQEALGWYVYAAACTRIMSDADPDFSKVIKQQQGLAEHAAAPHALILELDETPAAPAKAVAGPAAADAASA</sequence>
<protein>
    <submittedName>
        <fullName evidence="1">Uncharacterized protein</fullName>
    </submittedName>
</protein>
<gene>
    <name evidence="1" type="ORF">BQ4739_LOCUS17350</name>
</gene>
<accession>A0A383WIL3</accession>
<evidence type="ECO:0000313" key="1">
    <source>
        <dbReference type="EMBL" id="SZX76989.1"/>
    </source>
</evidence>
<organism evidence="1 2">
    <name type="scientific">Tetradesmus obliquus</name>
    <name type="common">Green alga</name>
    <name type="synonym">Acutodesmus obliquus</name>
    <dbReference type="NCBI Taxonomy" id="3088"/>
    <lineage>
        <taxon>Eukaryota</taxon>
        <taxon>Viridiplantae</taxon>
        <taxon>Chlorophyta</taxon>
        <taxon>core chlorophytes</taxon>
        <taxon>Chlorophyceae</taxon>
        <taxon>CS clade</taxon>
        <taxon>Sphaeropleales</taxon>
        <taxon>Scenedesmaceae</taxon>
        <taxon>Tetradesmus</taxon>
    </lineage>
</organism>
<reference evidence="1 2" key="1">
    <citation type="submission" date="2016-10" db="EMBL/GenBank/DDBJ databases">
        <authorList>
            <person name="Cai Z."/>
        </authorList>
    </citation>
    <scope>NUCLEOTIDE SEQUENCE [LARGE SCALE GENOMIC DNA]</scope>
</reference>
<name>A0A383WIL3_TETOB</name>
<keyword evidence="2" id="KW-1185">Reference proteome</keyword>
<dbReference type="EMBL" id="FNXT01001271">
    <property type="protein sequence ID" value="SZX76989.1"/>
    <property type="molecule type" value="Genomic_DNA"/>
</dbReference>
<proteinExistence type="predicted"/>
<dbReference type="Proteomes" id="UP000256970">
    <property type="component" value="Unassembled WGS sequence"/>
</dbReference>